<comment type="caution">
    <text evidence="2">The sequence shown here is derived from an EMBL/GenBank/DDBJ whole genome shotgun (WGS) entry which is preliminary data.</text>
</comment>
<keyword evidence="1" id="KW-0812">Transmembrane</keyword>
<feature type="transmembrane region" description="Helical" evidence="1">
    <location>
        <begin position="28"/>
        <end position="47"/>
    </location>
</feature>
<reference evidence="3" key="1">
    <citation type="journal article" date="2019" name="Int. J. Syst. Evol. Microbiol.">
        <title>The Global Catalogue of Microorganisms (GCM) 10K type strain sequencing project: providing services to taxonomists for standard genome sequencing and annotation.</title>
        <authorList>
            <consortium name="The Broad Institute Genomics Platform"/>
            <consortium name="The Broad Institute Genome Sequencing Center for Infectious Disease"/>
            <person name="Wu L."/>
            <person name="Ma J."/>
        </authorList>
    </citation>
    <scope>NUCLEOTIDE SEQUENCE [LARGE SCALE GENOMIC DNA]</scope>
    <source>
        <strain evidence="3">JCM 17085</strain>
    </source>
</reference>
<keyword evidence="1" id="KW-0472">Membrane</keyword>
<organism evidence="2 3">
    <name type="scientific">Mucilaginibacter panaciglaebae</name>
    <dbReference type="NCBI Taxonomy" id="502331"/>
    <lineage>
        <taxon>Bacteria</taxon>
        <taxon>Pseudomonadati</taxon>
        <taxon>Bacteroidota</taxon>
        <taxon>Sphingobacteriia</taxon>
        <taxon>Sphingobacteriales</taxon>
        <taxon>Sphingobacteriaceae</taxon>
        <taxon>Mucilaginibacter</taxon>
    </lineage>
</organism>
<sequence>MVNHPVKYNRPQRNTDTWKHNWEVMKPFIHFGFKAMALIGGAMIGIIKLLPTLLQRPDETSKKETRIIKI</sequence>
<evidence type="ECO:0000313" key="3">
    <source>
        <dbReference type="Proteomes" id="UP001500841"/>
    </source>
</evidence>
<keyword evidence="1" id="KW-1133">Transmembrane helix</keyword>
<gene>
    <name evidence="2" type="ORF">GCM10022392_07550</name>
</gene>
<evidence type="ECO:0000313" key="2">
    <source>
        <dbReference type="EMBL" id="GAA4088802.1"/>
    </source>
</evidence>
<proteinExistence type="predicted"/>
<dbReference type="RefSeq" id="WP_345101118.1">
    <property type="nucleotide sequence ID" value="NZ_BAABCV010000002.1"/>
</dbReference>
<keyword evidence="3" id="KW-1185">Reference proteome</keyword>
<evidence type="ECO:0000256" key="1">
    <source>
        <dbReference type="SAM" id="Phobius"/>
    </source>
</evidence>
<name>A0ABP7WHA2_9SPHI</name>
<accession>A0ABP7WHA2</accession>
<protein>
    <submittedName>
        <fullName evidence="2">Uncharacterized protein</fullName>
    </submittedName>
</protein>
<dbReference type="EMBL" id="BAABCV010000002">
    <property type="protein sequence ID" value="GAA4088802.1"/>
    <property type="molecule type" value="Genomic_DNA"/>
</dbReference>
<dbReference type="Proteomes" id="UP001500841">
    <property type="component" value="Unassembled WGS sequence"/>
</dbReference>